<dbReference type="Proteomes" id="UP001359485">
    <property type="component" value="Unassembled WGS sequence"/>
</dbReference>
<feature type="compositionally biased region" description="Basic and acidic residues" evidence="1">
    <location>
        <begin position="90"/>
        <end position="101"/>
    </location>
</feature>
<sequence>MKELVFGKVNDHASSRRTRRLYIKKKTELESQQITGSERTLPPACYDDQMVRESEDREVSTRGCEIPEETKSNVSNSGFATGNEFGESDFSNRDGTDDDGCKMDDESLARLLEKHLSVWYENSTEQDLYETVADAVLEKDLEIQGEFDVEPPFACSTSSELFLNFDFCSGRRRYNSEGSKQGSDCSGYKKSLSASTSQGEKYRRPSYTCTSFHHKRHYAVRRKGPPNVR</sequence>
<name>A0ABR1B7U6_POLSC</name>
<comment type="caution">
    <text evidence="2">The sequence shown here is derived from an EMBL/GenBank/DDBJ whole genome shotgun (WGS) entry which is preliminary data.</text>
</comment>
<feature type="region of interest" description="Disordered" evidence="1">
    <location>
        <begin position="29"/>
        <end position="101"/>
    </location>
</feature>
<feature type="compositionally biased region" description="Basic and acidic residues" evidence="1">
    <location>
        <begin position="49"/>
        <end position="60"/>
    </location>
</feature>
<protein>
    <submittedName>
        <fullName evidence="2">Uncharacterized protein</fullName>
    </submittedName>
</protein>
<keyword evidence="3" id="KW-1185">Reference proteome</keyword>
<evidence type="ECO:0000256" key="1">
    <source>
        <dbReference type="SAM" id="MobiDB-lite"/>
    </source>
</evidence>
<evidence type="ECO:0000313" key="3">
    <source>
        <dbReference type="Proteomes" id="UP001359485"/>
    </source>
</evidence>
<accession>A0ABR1B7U6</accession>
<feature type="region of interest" description="Disordered" evidence="1">
    <location>
        <begin position="176"/>
        <end position="204"/>
    </location>
</feature>
<proteinExistence type="predicted"/>
<reference evidence="2 3" key="1">
    <citation type="submission" date="2023-09" db="EMBL/GenBank/DDBJ databases">
        <title>Genomes of two closely related lineages of the louse Polyplax serrata with different host specificities.</title>
        <authorList>
            <person name="Martinu J."/>
            <person name="Tarabai H."/>
            <person name="Stefka J."/>
            <person name="Hypsa V."/>
        </authorList>
    </citation>
    <scope>NUCLEOTIDE SEQUENCE [LARGE SCALE GENOMIC DNA]</scope>
    <source>
        <strain evidence="2">98ZLc_SE</strain>
    </source>
</reference>
<evidence type="ECO:0000313" key="2">
    <source>
        <dbReference type="EMBL" id="KAK6637788.1"/>
    </source>
</evidence>
<organism evidence="2 3">
    <name type="scientific">Polyplax serrata</name>
    <name type="common">Common mouse louse</name>
    <dbReference type="NCBI Taxonomy" id="468196"/>
    <lineage>
        <taxon>Eukaryota</taxon>
        <taxon>Metazoa</taxon>
        <taxon>Ecdysozoa</taxon>
        <taxon>Arthropoda</taxon>
        <taxon>Hexapoda</taxon>
        <taxon>Insecta</taxon>
        <taxon>Pterygota</taxon>
        <taxon>Neoptera</taxon>
        <taxon>Paraneoptera</taxon>
        <taxon>Psocodea</taxon>
        <taxon>Troctomorpha</taxon>
        <taxon>Phthiraptera</taxon>
        <taxon>Anoplura</taxon>
        <taxon>Polyplacidae</taxon>
        <taxon>Polyplax</taxon>
    </lineage>
</organism>
<dbReference type="EMBL" id="JAWJWF010000002">
    <property type="protein sequence ID" value="KAK6637788.1"/>
    <property type="molecule type" value="Genomic_DNA"/>
</dbReference>
<gene>
    <name evidence="2" type="ORF">RUM44_008210</name>
</gene>